<sequence>MLEVVLMENVISAQEIKRRGISAVDQALKNGPVHVIQRNRPRYVILSEESYQRLSEGAQARKRLWDRLLGDDEAYGAARNRAELDRELQSEREGWRD</sequence>
<evidence type="ECO:0000256" key="2">
    <source>
        <dbReference type="RuleBase" id="RU362080"/>
    </source>
</evidence>
<dbReference type="AlphaFoldDB" id="A0A110B556"/>
<dbReference type="Pfam" id="PF02604">
    <property type="entry name" value="PhdYeFM_antitox"/>
    <property type="match status" value="1"/>
</dbReference>
<reference evidence="3" key="1">
    <citation type="submission" date="2016-02" db="EMBL/GenBank/DDBJ databases">
        <title>Halorhodospira halochloris DSM-1059 complete genome, version 2.</title>
        <authorList>
            <person name="Tsukatani Y."/>
        </authorList>
    </citation>
    <scope>NUCLEOTIDE SEQUENCE</scope>
    <source>
        <strain evidence="3">DSM 1059</strain>
    </source>
</reference>
<evidence type="ECO:0000313" key="4">
    <source>
        <dbReference type="Proteomes" id="UP000218890"/>
    </source>
</evidence>
<gene>
    <name evidence="3" type="ORF">HH1059_03180</name>
</gene>
<protein>
    <recommendedName>
        <fullName evidence="2">Antitoxin</fullName>
    </recommendedName>
</protein>
<proteinExistence type="inferred from homology"/>
<dbReference type="InterPro" id="IPR036165">
    <property type="entry name" value="YefM-like_sf"/>
</dbReference>
<evidence type="ECO:0000313" key="3">
    <source>
        <dbReference type="EMBL" id="BAU56997.1"/>
    </source>
</evidence>
<dbReference type="SUPFAM" id="SSF143120">
    <property type="entry name" value="YefM-like"/>
    <property type="match status" value="1"/>
</dbReference>
<dbReference type="EMBL" id="AP017372">
    <property type="protein sequence ID" value="BAU56997.1"/>
    <property type="molecule type" value="Genomic_DNA"/>
</dbReference>
<keyword evidence="4" id="KW-1185">Reference proteome</keyword>
<dbReference type="Proteomes" id="UP000218890">
    <property type="component" value="Chromosome"/>
</dbReference>
<dbReference type="KEGG" id="hhk:HH1059_03180"/>
<evidence type="ECO:0000256" key="1">
    <source>
        <dbReference type="ARBA" id="ARBA00009981"/>
    </source>
</evidence>
<dbReference type="InterPro" id="IPR006442">
    <property type="entry name" value="Antitoxin_Phd/YefM"/>
</dbReference>
<organism evidence="3 4">
    <name type="scientific">Halorhodospira halochloris</name>
    <name type="common">Ectothiorhodospira halochloris</name>
    <dbReference type="NCBI Taxonomy" id="1052"/>
    <lineage>
        <taxon>Bacteria</taxon>
        <taxon>Pseudomonadati</taxon>
        <taxon>Pseudomonadota</taxon>
        <taxon>Gammaproteobacteria</taxon>
        <taxon>Chromatiales</taxon>
        <taxon>Ectothiorhodospiraceae</taxon>
        <taxon>Halorhodospira</taxon>
    </lineage>
</organism>
<dbReference type="Gene3D" id="3.40.1620.10">
    <property type="entry name" value="YefM-like domain"/>
    <property type="match status" value="1"/>
</dbReference>
<comment type="similarity">
    <text evidence="1 2">Belongs to the phD/YefM antitoxin family.</text>
</comment>
<name>A0A110B556_HALHR</name>
<comment type="function">
    <text evidence="2">Antitoxin component of a type II toxin-antitoxin (TA) system.</text>
</comment>
<accession>A0A110B556</accession>